<gene>
    <name evidence="2" type="ORF">A3Q29_11015</name>
</gene>
<dbReference type="InterPro" id="IPR036388">
    <property type="entry name" value="WH-like_DNA-bd_sf"/>
</dbReference>
<dbReference type="Pfam" id="PF02316">
    <property type="entry name" value="HTH_Tnp_Mu_1"/>
    <property type="match status" value="1"/>
</dbReference>
<name>A0A1S1HM81_PROST</name>
<dbReference type="AlphaFoldDB" id="A0A1S1HM81"/>
<dbReference type="PROSITE" id="PS51702">
    <property type="entry name" value="HTH_MU"/>
    <property type="match status" value="1"/>
</dbReference>
<sequence length="116" mass="13530">MKIRKEWFLAKELIHIPGFPTTSQGVNKRARLENWKKRAVAVPGARGRSFEYHIDNFPSEIQVILNESKILSIEQALTHNEHEWLTLFRALSDNEQTALLHTLRRKGIDWLLDTAK</sequence>
<keyword evidence="3" id="KW-1185">Reference proteome</keyword>
<evidence type="ECO:0000313" key="3">
    <source>
        <dbReference type="Proteomes" id="UP000179588"/>
    </source>
</evidence>
<dbReference type="Proteomes" id="UP000179588">
    <property type="component" value="Unassembled WGS sequence"/>
</dbReference>
<evidence type="ECO:0000259" key="1">
    <source>
        <dbReference type="PROSITE" id="PS51702"/>
    </source>
</evidence>
<dbReference type="InterPro" id="IPR009061">
    <property type="entry name" value="DNA-bd_dom_put_sf"/>
</dbReference>
<dbReference type="SUPFAM" id="SSF46955">
    <property type="entry name" value="Putative DNA-binding domain"/>
    <property type="match status" value="1"/>
</dbReference>
<accession>A0A1S1HM81</accession>
<proteinExistence type="predicted"/>
<evidence type="ECO:0000313" key="2">
    <source>
        <dbReference type="EMBL" id="OHT22343.1"/>
    </source>
</evidence>
<feature type="domain" description="HTH Mu-type" evidence="1">
    <location>
        <begin position="4"/>
        <end position="73"/>
    </location>
</feature>
<comment type="caution">
    <text evidence="2">The sequence shown here is derived from an EMBL/GenBank/DDBJ whole genome shotgun (WGS) entry which is preliminary data.</text>
</comment>
<dbReference type="EMBL" id="LVIE01000234">
    <property type="protein sequence ID" value="OHT22343.1"/>
    <property type="molecule type" value="Genomic_DNA"/>
</dbReference>
<dbReference type="InterPro" id="IPR003314">
    <property type="entry name" value="Mu-type_HTH"/>
</dbReference>
<protein>
    <recommendedName>
        <fullName evidence="1">HTH Mu-type domain-containing protein</fullName>
    </recommendedName>
</protein>
<reference evidence="2 3" key="1">
    <citation type="submission" date="2016-03" db="EMBL/GenBank/DDBJ databases">
        <title>Genome sequence of Providencia stuartii strain, isolated from the salivary glands of larval Lucilia sericata.</title>
        <authorList>
            <person name="Yuan Y."/>
            <person name="Zhang Y."/>
            <person name="Fu S."/>
            <person name="Crippen T.L."/>
            <person name="Visi D."/>
            <person name="Benbow M.E."/>
            <person name="Allen M."/>
            <person name="Tomberlin J.K."/>
            <person name="Sze S.-H."/>
            <person name="Tarone A.M."/>
        </authorList>
    </citation>
    <scope>NUCLEOTIDE SEQUENCE [LARGE SCALE GENOMIC DNA]</scope>
    <source>
        <strain evidence="2 3">Crippen</strain>
    </source>
</reference>
<organism evidence="2 3">
    <name type="scientific">Providencia stuartii</name>
    <dbReference type="NCBI Taxonomy" id="588"/>
    <lineage>
        <taxon>Bacteria</taxon>
        <taxon>Pseudomonadati</taxon>
        <taxon>Pseudomonadota</taxon>
        <taxon>Gammaproteobacteria</taxon>
        <taxon>Enterobacterales</taxon>
        <taxon>Morganellaceae</taxon>
        <taxon>Providencia</taxon>
    </lineage>
</organism>
<dbReference type="Gene3D" id="1.10.10.10">
    <property type="entry name" value="Winged helix-like DNA-binding domain superfamily/Winged helix DNA-binding domain"/>
    <property type="match status" value="1"/>
</dbReference>
<dbReference type="GO" id="GO:0003677">
    <property type="term" value="F:DNA binding"/>
    <property type="evidence" value="ECO:0007669"/>
    <property type="project" value="InterPro"/>
</dbReference>